<evidence type="ECO:0000256" key="1">
    <source>
        <dbReference type="SAM" id="Phobius"/>
    </source>
</evidence>
<feature type="transmembrane region" description="Helical" evidence="1">
    <location>
        <begin position="6"/>
        <end position="22"/>
    </location>
</feature>
<evidence type="ECO:0000313" key="2">
    <source>
        <dbReference type="EMBL" id="BDB97459.1"/>
    </source>
</evidence>
<dbReference type="Proteomes" id="UP001319921">
    <property type="component" value="Chromosome"/>
</dbReference>
<keyword evidence="1" id="KW-1133">Transmembrane helix</keyword>
<accession>A0AAQ4CNS8</accession>
<dbReference type="RefSeq" id="WP_229571452.1">
    <property type="nucleotide sequence ID" value="NZ_AP025226.1"/>
</dbReference>
<name>A0AAQ4CNS8_9CREN</name>
<evidence type="ECO:0000313" key="3">
    <source>
        <dbReference type="Proteomes" id="UP001319921"/>
    </source>
</evidence>
<proteinExistence type="predicted"/>
<dbReference type="GeneID" id="68865205"/>
<protein>
    <submittedName>
        <fullName evidence="2">Uncharacterized protein</fullName>
    </submittedName>
</protein>
<keyword evidence="1" id="KW-0812">Transmembrane</keyword>
<keyword evidence="1" id="KW-0472">Membrane</keyword>
<organism evidence="2 3">
    <name type="scientific">Saccharolobus caldissimus</name>
    <dbReference type="NCBI Taxonomy" id="1702097"/>
    <lineage>
        <taxon>Archaea</taxon>
        <taxon>Thermoproteota</taxon>
        <taxon>Thermoprotei</taxon>
        <taxon>Sulfolobales</taxon>
        <taxon>Sulfolobaceae</taxon>
        <taxon>Saccharolobus</taxon>
    </lineage>
</organism>
<feature type="transmembrane region" description="Helical" evidence="1">
    <location>
        <begin position="87"/>
        <end position="113"/>
    </location>
</feature>
<gene>
    <name evidence="2" type="ORF">SACC_04760</name>
</gene>
<dbReference type="KEGG" id="scas:SACC_04760"/>
<keyword evidence="3" id="KW-1185">Reference proteome</keyword>
<dbReference type="AlphaFoldDB" id="A0AAQ4CNS8"/>
<sequence>MVERFLIQSILDFAFLFFIYELRNYRLLKRAKYLCKIGTVKVYQIESEDPNAITIKSLIFGKSIIFVGRITKEIYAHEEGHLHQPNFMFYFLIAAALMIAYNVLTVPLLLIVYKIMFWHYERDADLYAYRLYNVKYESDVFRPKSQIERLKAWIFDTHPPDYVRKIEEYYDKKTNILKLFIHDLIS</sequence>
<dbReference type="EMBL" id="AP025226">
    <property type="protein sequence ID" value="BDB97459.1"/>
    <property type="molecule type" value="Genomic_DNA"/>
</dbReference>
<reference evidence="2 3" key="1">
    <citation type="journal article" date="2022" name="Microbiol. Resour. Announc.">
        <title>Complete Genome Sequence of the Hyperthermophilic and Acidophilic Archaeon Saccharolobus caldissimus Strain HS-3T.</title>
        <authorList>
            <person name="Sakai H.D."/>
            <person name="Kurosawa N."/>
        </authorList>
    </citation>
    <scope>NUCLEOTIDE SEQUENCE [LARGE SCALE GENOMIC DNA]</scope>
    <source>
        <strain evidence="2 3">JCM32116</strain>
    </source>
</reference>